<evidence type="ECO:0000313" key="4">
    <source>
        <dbReference type="Proteomes" id="UP001501844"/>
    </source>
</evidence>
<keyword evidence="4" id="KW-1185">Reference proteome</keyword>
<feature type="signal peptide" evidence="1">
    <location>
        <begin position="1"/>
        <end position="28"/>
    </location>
</feature>
<feature type="chain" id="PRO_5046736400" evidence="1">
    <location>
        <begin position="29"/>
        <end position="272"/>
    </location>
</feature>
<comment type="caution">
    <text evidence="3">The sequence shown here is derived from an EMBL/GenBank/DDBJ whole genome shotgun (WGS) entry which is preliminary data.</text>
</comment>
<sequence>MKNVLTQTKGLFLAPLVFALLFFTGCESQEEVVPDGLNQNLAKGMSSTYYGPTTSLWGGTSRTWVEMVNGHPTAMGLEISEETLMNLPHMPGEYFLKLPGQLHATGIKAVTIGWNPDGHDPEGVYTLPHFDFHFYMITQSQIMKISGGLDAGAYDLMERGVLPPTYVFGPAPFAVPHMGVHWSDITSPEFSPAGFSKTFIYGSNKDKVTFLEPMITLAYMQSLQDGMPVWSNIPQLNIVEDPGYYPTSYTLEYDADRGVYIIALTGLTFRNK</sequence>
<accession>A0ABP8FNF9</accession>
<feature type="domain" description="TTHB210-like" evidence="2">
    <location>
        <begin position="69"/>
        <end position="114"/>
    </location>
</feature>
<evidence type="ECO:0000259" key="2">
    <source>
        <dbReference type="Pfam" id="PF18197"/>
    </source>
</evidence>
<dbReference type="InterPro" id="IPR033786">
    <property type="entry name" value="TTHB210-like"/>
</dbReference>
<dbReference type="InterPro" id="IPR040832">
    <property type="entry name" value="TTHB210-like_dom"/>
</dbReference>
<proteinExistence type="predicted"/>
<dbReference type="RefSeq" id="WP_345166322.1">
    <property type="nucleotide sequence ID" value="NZ_BAABGX010000002.1"/>
</dbReference>
<dbReference type="EMBL" id="BAABGX010000002">
    <property type="protein sequence ID" value="GAA4307777.1"/>
    <property type="molecule type" value="Genomic_DNA"/>
</dbReference>
<dbReference type="Pfam" id="PF18197">
    <property type="entry name" value="TTHB210-like"/>
    <property type="match status" value="1"/>
</dbReference>
<dbReference type="PROSITE" id="PS51257">
    <property type="entry name" value="PROKAR_LIPOPROTEIN"/>
    <property type="match status" value="1"/>
</dbReference>
<protein>
    <submittedName>
        <fullName evidence="3">DUF5602 domain-containing protein</fullName>
    </submittedName>
</protein>
<dbReference type="CDD" id="cd11669">
    <property type="entry name" value="TTHB210-like"/>
    <property type="match status" value="1"/>
</dbReference>
<name>A0ABP8FNF9_9BACT</name>
<dbReference type="Proteomes" id="UP001501844">
    <property type="component" value="Unassembled WGS sequence"/>
</dbReference>
<keyword evidence="1" id="KW-0732">Signal</keyword>
<organism evidence="3 4">
    <name type="scientific">Nibribacter koreensis</name>
    <dbReference type="NCBI Taxonomy" id="1084519"/>
    <lineage>
        <taxon>Bacteria</taxon>
        <taxon>Pseudomonadati</taxon>
        <taxon>Bacteroidota</taxon>
        <taxon>Cytophagia</taxon>
        <taxon>Cytophagales</taxon>
        <taxon>Hymenobacteraceae</taxon>
        <taxon>Nibribacter</taxon>
    </lineage>
</organism>
<gene>
    <name evidence="3" type="ORF">GCM10023183_23850</name>
</gene>
<reference evidence="4" key="1">
    <citation type="journal article" date="2019" name="Int. J. Syst. Evol. Microbiol.">
        <title>The Global Catalogue of Microorganisms (GCM) 10K type strain sequencing project: providing services to taxonomists for standard genome sequencing and annotation.</title>
        <authorList>
            <consortium name="The Broad Institute Genomics Platform"/>
            <consortium name="The Broad Institute Genome Sequencing Center for Infectious Disease"/>
            <person name="Wu L."/>
            <person name="Ma J."/>
        </authorList>
    </citation>
    <scope>NUCLEOTIDE SEQUENCE [LARGE SCALE GENOMIC DNA]</scope>
    <source>
        <strain evidence="4">JCM 17917</strain>
    </source>
</reference>
<evidence type="ECO:0000256" key="1">
    <source>
        <dbReference type="SAM" id="SignalP"/>
    </source>
</evidence>
<evidence type="ECO:0000313" key="3">
    <source>
        <dbReference type="EMBL" id="GAA4307777.1"/>
    </source>
</evidence>